<dbReference type="GO" id="GO:0005762">
    <property type="term" value="C:mitochondrial large ribosomal subunit"/>
    <property type="evidence" value="ECO:0007669"/>
    <property type="project" value="TreeGrafter"/>
</dbReference>
<comment type="similarity">
    <text evidence="1">Belongs to the bacterial ribosomal protein bL28 family.</text>
</comment>
<dbReference type="Pfam" id="PF00830">
    <property type="entry name" value="Ribosomal_L28"/>
    <property type="match status" value="1"/>
</dbReference>
<keyword evidence="2" id="KW-0689">Ribosomal protein</keyword>
<dbReference type="Proteomes" id="UP000191024">
    <property type="component" value="Chromosome C"/>
</dbReference>
<evidence type="ECO:0000256" key="4">
    <source>
        <dbReference type="ARBA" id="ARBA00035269"/>
    </source>
</evidence>
<dbReference type="InterPro" id="IPR026569">
    <property type="entry name" value="Ribosomal_bL28"/>
</dbReference>
<accession>A0A1G4J0Z7</accession>
<evidence type="ECO:0000256" key="1">
    <source>
        <dbReference type="ARBA" id="ARBA00008760"/>
    </source>
</evidence>
<dbReference type="FunFam" id="2.30.170.40:FF:000003">
    <property type="entry name" value="54S ribosomal protein L24"/>
    <property type="match status" value="1"/>
</dbReference>
<evidence type="ECO:0000256" key="5">
    <source>
        <dbReference type="ARBA" id="ARBA00037226"/>
    </source>
</evidence>
<organism evidence="6 7">
    <name type="scientific">Lachancea mirantina</name>
    <dbReference type="NCBI Taxonomy" id="1230905"/>
    <lineage>
        <taxon>Eukaryota</taxon>
        <taxon>Fungi</taxon>
        <taxon>Dikarya</taxon>
        <taxon>Ascomycota</taxon>
        <taxon>Saccharomycotina</taxon>
        <taxon>Saccharomycetes</taxon>
        <taxon>Saccharomycetales</taxon>
        <taxon>Saccharomycetaceae</taxon>
        <taxon>Lachancea</taxon>
    </lineage>
</organism>
<comment type="function">
    <text evidence="5">Component of the mitochondrial ribosome (mitoribosome), a dedicated translation machinery responsible for the synthesis of mitochondrial genome-encoded proteins, including at least some of the essential transmembrane subunits of the mitochondrial respiratory chain. The mitoribosomes are attached to the mitochondrial inner membrane and translation products are cotranslationally integrated into the membrane.</text>
</comment>
<keyword evidence="3" id="KW-0687">Ribonucleoprotein</keyword>
<keyword evidence="7" id="KW-1185">Reference proteome</keyword>
<dbReference type="OrthoDB" id="361870at2759"/>
<evidence type="ECO:0000256" key="3">
    <source>
        <dbReference type="ARBA" id="ARBA00023274"/>
    </source>
</evidence>
<proteinExistence type="inferred from homology"/>
<dbReference type="PANTHER" id="PTHR13528">
    <property type="entry name" value="39S RIBOSOMAL PROTEIN L28, MITOCHONDRIAL"/>
    <property type="match status" value="1"/>
</dbReference>
<evidence type="ECO:0000313" key="6">
    <source>
        <dbReference type="EMBL" id="SCU83176.1"/>
    </source>
</evidence>
<dbReference type="InterPro" id="IPR037147">
    <property type="entry name" value="Ribosomal_bL28_sf"/>
</dbReference>
<dbReference type="SUPFAM" id="SSF143800">
    <property type="entry name" value="L28p-like"/>
    <property type="match status" value="1"/>
</dbReference>
<sequence length="256" mass="29382">MLRNFSQFTRSFSLAGPVSREWRLVESRRVAQSHEFKTGDEKPVFIPQSRKSFPEYKYGESQIFKQSNKGLYGGSFLQFGNNVSESKTKTRRRWLPNIVRKGLWSETLNRKISIKMTTKVLRTISKEGGIDNYLTKEKSARIKELGPTGWKLRYRVLQKAEQVAKASRSDAPVAEDANGNLVKIYYEGEIDGQTLRITAGRRKLMQLLFPLEKLERKADGEEFSYKQFVIEFGSVSAEQLLSQLVKRGLDVKTISV</sequence>
<name>A0A1G4J0Z7_9SACH</name>
<dbReference type="GO" id="GO:0003735">
    <property type="term" value="F:structural constituent of ribosome"/>
    <property type="evidence" value="ECO:0007669"/>
    <property type="project" value="InterPro"/>
</dbReference>
<protein>
    <recommendedName>
        <fullName evidence="4">Large ribosomal subunit protein bL28m</fullName>
    </recommendedName>
</protein>
<dbReference type="EMBL" id="LT598466">
    <property type="protein sequence ID" value="SCU83176.1"/>
    <property type="molecule type" value="Genomic_DNA"/>
</dbReference>
<dbReference type="PANTHER" id="PTHR13528:SF2">
    <property type="entry name" value="LARGE RIBOSOMAL SUBUNIT PROTEIN BL28M"/>
    <property type="match status" value="1"/>
</dbReference>
<dbReference type="STRING" id="1230905.A0A1G4J0Z7"/>
<evidence type="ECO:0000256" key="2">
    <source>
        <dbReference type="ARBA" id="ARBA00022980"/>
    </source>
</evidence>
<reference evidence="7" key="1">
    <citation type="submission" date="2016-03" db="EMBL/GenBank/DDBJ databases">
        <authorList>
            <person name="Devillers H."/>
        </authorList>
    </citation>
    <scope>NUCLEOTIDE SEQUENCE [LARGE SCALE GENOMIC DNA]</scope>
</reference>
<evidence type="ECO:0000313" key="7">
    <source>
        <dbReference type="Proteomes" id="UP000191024"/>
    </source>
</evidence>
<dbReference type="InterPro" id="IPR034704">
    <property type="entry name" value="Ribosomal_bL28/bL31-like_sf"/>
</dbReference>
<gene>
    <name evidence="6" type="ORF">LAMI_0C02278G</name>
</gene>
<dbReference type="Gene3D" id="2.30.170.40">
    <property type="entry name" value="Ribosomal protein L28/L24"/>
    <property type="match status" value="1"/>
</dbReference>
<dbReference type="AlphaFoldDB" id="A0A1G4J0Z7"/>
<dbReference type="HAMAP" id="MF_00373">
    <property type="entry name" value="Ribosomal_bL28"/>
    <property type="match status" value="1"/>
</dbReference>